<evidence type="ECO:0000313" key="8">
    <source>
        <dbReference type="EMBL" id="VVT46996.1"/>
    </source>
</evidence>
<name>A0A5E8B602_9ASCO</name>
<dbReference type="GO" id="GO:0000395">
    <property type="term" value="P:mRNA 5'-splice site recognition"/>
    <property type="evidence" value="ECO:0007669"/>
    <property type="project" value="TreeGrafter"/>
</dbReference>
<dbReference type="GO" id="GO:0000243">
    <property type="term" value="C:commitment complex"/>
    <property type="evidence" value="ECO:0007669"/>
    <property type="project" value="TreeGrafter"/>
</dbReference>
<evidence type="ECO:0008006" key="10">
    <source>
        <dbReference type="Google" id="ProtNLM"/>
    </source>
</evidence>
<organism evidence="8 9">
    <name type="scientific">Magnusiomyces paraingens</name>
    <dbReference type="NCBI Taxonomy" id="2606893"/>
    <lineage>
        <taxon>Eukaryota</taxon>
        <taxon>Fungi</taxon>
        <taxon>Dikarya</taxon>
        <taxon>Ascomycota</taxon>
        <taxon>Saccharomycotina</taxon>
        <taxon>Dipodascomycetes</taxon>
        <taxon>Dipodascales</taxon>
        <taxon>Dipodascaceae</taxon>
        <taxon>Magnusiomyces</taxon>
    </lineage>
</organism>
<dbReference type="Gene3D" id="1.25.40.10">
    <property type="entry name" value="Tetratricopeptide repeat domain"/>
    <property type="match status" value="2"/>
</dbReference>
<dbReference type="PANTHER" id="PTHR17204">
    <property type="entry name" value="PRE-MRNA PROCESSING PROTEIN PRP39-RELATED"/>
    <property type="match status" value="1"/>
</dbReference>
<dbReference type="InterPro" id="IPR003107">
    <property type="entry name" value="HAT"/>
</dbReference>
<dbReference type="GO" id="GO:0071004">
    <property type="term" value="C:U2-type prespliceosome"/>
    <property type="evidence" value="ECO:0007669"/>
    <property type="project" value="TreeGrafter"/>
</dbReference>
<dbReference type="SMART" id="SM00386">
    <property type="entry name" value="HAT"/>
    <property type="match status" value="4"/>
</dbReference>
<dbReference type="GeneID" id="43580313"/>
<sequence length="916" mass="104883">MVNLILNQDDAQWNQAYAAVKSDPDNLDYWERLIEHTERVQTKASQEVLHYLRSKQQSEKQKNHTPAFMQIYTTIKSTSREVYDKFLERFPLLFAYWSKYVALEVGFTEEHKLTESTTTSDNNNNTDKSEWWNPLLNVSATALAVHERAVAAFPMSIDLWSAYTTFLVEGLTVDDTSTSTSTSKNTERKKQIDTVHSVFERAAAVIGRDFMSHVFWDEYLAFEVSHSPDNIPKSSLKILSRIVRLPLHQYARYYEQFSEELSSFLSSLYDDLDTAPVDEKTALLVLRPMEVAYLKEKATKKIITPQAILDYFANIIFARTQQGTTDRWAYESLISRSYFHVVELEPDQLENWQSYLTWAENEYQRILKLFTNSRNNDGSLEQEELYWKECITEDVVEDALEQARTLYERALIPCALYDSIWLRYVRWLYSLARAYAQPEGKFKEQSQQLYEDTRNVYRRASNIYVPVTRPFIRFQYSMFEESLGEIVRARDILQAMQEEACEGMTLAATYNEDKTASLLREKIKKKERVERARPWKDASLKRTLKNVDFTEPFFYRIELEKRAGGIGSALRYVQFLLGDENDQELENLLGETNLSTETEGILLKLSKPISDYPEIVTFLVATKALLVAHLYNHSKHPAGRLQLFAQSVALARKYFQDHIIAAKTASSSAAPSLNSVGAAGFGLLSTLPHFWVSYFEFELFVVKKINRLSLESLRALENDTFDLSTKRKNPSTSHKTKRKVVDEDDLDAYALVVKTIQTYMDPLVDLLLSKVGIPPTTINDLVRTYVDDVLMGTIGRRFRVQETSTESVLTRLIKRARIPVDSQATPIKEMLRLGPQSGTLSGSNNVAVSSSSAVIAATSLPKQNYALWPAARAAELETELTGPLIVRTKLLAKLADDGNPDTTRKRLRSQGQEVFV</sequence>
<dbReference type="OrthoDB" id="4095917at2759"/>
<dbReference type="AlphaFoldDB" id="A0A5E8B602"/>
<keyword evidence="3" id="KW-0677">Repeat</keyword>
<keyword evidence="4" id="KW-0508">mRNA splicing</keyword>
<evidence type="ECO:0000256" key="5">
    <source>
        <dbReference type="ARBA" id="ARBA00023242"/>
    </source>
</evidence>
<keyword evidence="2" id="KW-0507">mRNA processing</keyword>
<keyword evidence="5" id="KW-0539">Nucleus</keyword>
<comment type="subcellular location">
    <subcellularLocation>
        <location evidence="1">Nucleus</location>
    </subcellularLocation>
</comment>
<keyword evidence="9" id="KW-1185">Reference proteome</keyword>
<evidence type="ECO:0000256" key="3">
    <source>
        <dbReference type="ARBA" id="ARBA00022737"/>
    </source>
</evidence>
<comment type="similarity">
    <text evidence="6">Belongs to the PRP39 family.</text>
</comment>
<evidence type="ECO:0000256" key="6">
    <source>
        <dbReference type="ARBA" id="ARBA00038019"/>
    </source>
</evidence>
<dbReference type="GO" id="GO:0005685">
    <property type="term" value="C:U1 snRNP"/>
    <property type="evidence" value="ECO:0007669"/>
    <property type="project" value="TreeGrafter"/>
</dbReference>
<dbReference type="Pfam" id="PF23241">
    <property type="entry name" value="HAT_PRP39_C"/>
    <property type="match status" value="2"/>
</dbReference>
<dbReference type="EMBL" id="CABVLU010000001">
    <property type="protein sequence ID" value="VVT46996.1"/>
    <property type="molecule type" value="Genomic_DNA"/>
</dbReference>
<feature type="region of interest" description="Disordered" evidence="7">
    <location>
        <begin position="897"/>
        <end position="916"/>
    </location>
</feature>
<evidence type="ECO:0000256" key="7">
    <source>
        <dbReference type="SAM" id="MobiDB-lite"/>
    </source>
</evidence>
<dbReference type="InterPro" id="IPR059164">
    <property type="entry name" value="HAT_PRP39_C"/>
</dbReference>
<reference evidence="8 9" key="1">
    <citation type="submission" date="2019-09" db="EMBL/GenBank/DDBJ databases">
        <authorList>
            <person name="Brejova B."/>
        </authorList>
    </citation>
    <scope>NUCLEOTIDE SEQUENCE [LARGE SCALE GENOMIC DNA]</scope>
</reference>
<proteinExistence type="inferred from homology"/>
<evidence type="ECO:0000313" key="9">
    <source>
        <dbReference type="Proteomes" id="UP000398389"/>
    </source>
</evidence>
<dbReference type="Pfam" id="PF23240">
    <property type="entry name" value="HAT_PRP39_N"/>
    <property type="match status" value="1"/>
</dbReference>
<dbReference type="SUPFAM" id="SSF48452">
    <property type="entry name" value="TPR-like"/>
    <property type="match status" value="1"/>
</dbReference>
<accession>A0A5E8B602</accession>
<dbReference type="Proteomes" id="UP000398389">
    <property type="component" value="Unassembled WGS sequence"/>
</dbReference>
<dbReference type="InterPro" id="IPR011990">
    <property type="entry name" value="TPR-like_helical_dom_sf"/>
</dbReference>
<evidence type="ECO:0000256" key="4">
    <source>
        <dbReference type="ARBA" id="ARBA00023187"/>
    </source>
</evidence>
<dbReference type="GO" id="GO:0030627">
    <property type="term" value="F:pre-mRNA 5'-splice site binding"/>
    <property type="evidence" value="ECO:0007669"/>
    <property type="project" value="TreeGrafter"/>
</dbReference>
<evidence type="ECO:0000256" key="2">
    <source>
        <dbReference type="ARBA" id="ARBA00022664"/>
    </source>
</evidence>
<protein>
    <recommendedName>
        <fullName evidence="10">Suppressor of forked domain-containing protein</fullName>
    </recommendedName>
</protein>
<gene>
    <name evidence="8" type="ORF">SAPINGB_P001492</name>
</gene>
<dbReference type="PANTHER" id="PTHR17204:SF5">
    <property type="entry name" value="PRE-MRNA-PROCESSING FACTOR 39"/>
    <property type="match status" value="1"/>
</dbReference>
<evidence type="ECO:0000256" key="1">
    <source>
        <dbReference type="ARBA" id="ARBA00004123"/>
    </source>
</evidence>
<dbReference type="RefSeq" id="XP_031852104.1">
    <property type="nucleotide sequence ID" value="XM_031996213.1"/>
</dbReference>